<keyword evidence="4 5" id="KW-0472">Membrane</keyword>
<name>A0ABR8Y4D4_9BACT</name>
<keyword evidence="2 5" id="KW-0812">Transmembrane</keyword>
<evidence type="ECO:0000256" key="5">
    <source>
        <dbReference type="SAM" id="Phobius"/>
    </source>
</evidence>
<evidence type="ECO:0000256" key="3">
    <source>
        <dbReference type="ARBA" id="ARBA00022989"/>
    </source>
</evidence>
<dbReference type="RefSeq" id="WP_191762775.1">
    <property type="nucleotide sequence ID" value="NZ_JACSPP010000002.1"/>
</dbReference>
<dbReference type="Pfam" id="PF14378">
    <property type="entry name" value="PAP2_3"/>
    <property type="match status" value="1"/>
</dbReference>
<dbReference type="CDD" id="cd03386">
    <property type="entry name" value="PAP2_Aur1_like"/>
    <property type="match status" value="1"/>
</dbReference>
<feature type="transmembrane region" description="Helical" evidence="5">
    <location>
        <begin position="127"/>
        <end position="149"/>
    </location>
</feature>
<accession>A0ABR8Y4D4</accession>
<evidence type="ECO:0000259" key="6">
    <source>
        <dbReference type="Pfam" id="PF14378"/>
    </source>
</evidence>
<protein>
    <submittedName>
        <fullName evidence="7">Inositol phosphorylceramide synthase</fullName>
    </submittedName>
</protein>
<dbReference type="InterPro" id="IPR026841">
    <property type="entry name" value="Aur1/Ipt1"/>
</dbReference>
<feature type="transmembrane region" description="Helical" evidence="5">
    <location>
        <begin position="46"/>
        <end position="73"/>
    </location>
</feature>
<evidence type="ECO:0000313" key="7">
    <source>
        <dbReference type="EMBL" id="MBD8039077.1"/>
    </source>
</evidence>
<dbReference type="PANTHER" id="PTHR31310:SF7">
    <property type="entry name" value="PA-PHOSPHATASE RELATED-FAMILY PROTEIN DDB_G0268928"/>
    <property type="match status" value="1"/>
</dbReference>
<dbReference type="Proteomes" id="UP000620874">
    <property type="component" value="Unassembled WGS sequence"/>
</dbReference>
<comment type="caution">
    <text evidence="7">The sequence shown here is derived from an EMBL/GenBank/DDBJ whole genome shotgun (WGS) entry which is preliminary data.</text>
</comment>
<feature type="transmembrane region" description="Helical" evidence="5">
    <location>
        <begin position="156"/>
        <end position="176"/>
    </location>
</feature>
<feature type="transmembrane region" description="Helical" evidence="5">
    <location>
        <begin position="275"/>
        <end position="293"/>
    </location>
</feature>
<evidence type="ECO:0000313" key="8">
    <source>
        <dbReference type="Proteomes" id="UP000620874"/>
    </source>
</evidence>
<evidence type="ECO:0000256" key="1">
    <source>
        <dbReference type="ARBA" id="ARBA00004141"/>
    </source>
</evidence>
<gene>
    <name evidence="7" type="ORF">H9625_01190</name>
</gene>
<feature type="transmembrane region" description="Helical" evidence="5">
    <location>
        <begin position="252"/>
        <end position="269"/>
    </location>
</feature>
<dbReference type="InterPro" id="IPR052185">
    <property type="entry name" value="IPC_Synthase-Related"/>
</dbReference>
<keyword evidence="8" id="KW-1185">Reference proteome</keyword>
<feature type="domain" description="Inositolphosphotransferase Aur1/Ipt1" evidence="6">
    <location>
        <begin position="120"/>
        <end position="292"/>
    </location>
</feature>
<feature type="transmembrane region" description="Helical" evidence="5">
    <location>
        <begin position="17"/>
        <end position="37"/>
    </location>
</feature>
<sequence length="315" mass="35722">MDFKRQLKAGFPSVREIITLVAALAVWMGVTAVFVGIRPEHWLMTLLLIVLFFSGSFTRKLAIALLPFVVFAISYDWMRIVPNYEVNPIDVKGLYEAEKHLFGIATAQGILTPNEFFAVHHCAVMDFMAGVFYLCWVPVPVLFGLGLYFTRQRRVYLHFALVFLFVNLLGFVGYYIHPAAPPWYVMHYGFEPVLNTPGDVAGLGRFDEMTGLTVFHGLYGRNANVFAAVPSLHSAYMVVTLFYAFRARCACWLRLTFTVIMCGIWFTAVYSGHHYLIDVMLGILCALLGILLFEQGLMRIPAFRRFVGKYVGYIS</sequence>
<feature type="transmembrane region" description="Helical" evidence="5">
    <location>
        <begin position="225"/>
        <end position="245"/>
    </location>
</feature>
<dbReference type="PANTHER" id="PTHR31310">
    <property type="match status" value="1"/>
</dbReference>
<evidence type="ECO:0000256" key="2">
    <source>
        <dbReference type="ARBA" id="ARBA00022692"/>
    </source>
</evidence>
<proteinExistence type="predicted"/>
<organism evidence="7 8">
    <name type="scientific">Phocaeicola intestinalis</name>
    <dbReference type="NCBI Taxonomy" id="2762212"/>
    <lineage>
        <taxon>Bacteria</taxon>
        <taxon>Pseudomonadati</taxon>
        <taxon>Bacteroidota</taxon>
        <taxon>Bacteroidia</taxon>
        <taxon>Bacteroidales</taxon>
        <taxon>Bacteroidaceae</taxon>
        <taxon>Phocaeicola</taxon>
    </lineage>
</organism>
<keyword evidence="3 5" id="KW-1133">Transmembrane helix</keyword>
<comment type="subcellular location">
    <subcellularLocation>
        <location evidence="1">Membrane</location>
        <topology evidence="1">Multi-pass membrane protein</topology>
    </subcellularLocation>
</comment>
<evidence type="ECO:0000256" key="4">
    <source>
        <dbReference type="ARBA" id="ARBA00023136"/>
    </source>
</evidence>
<reference evidence="7 8" key="1">
    <citation type="submission" date="2020-08" db="EMBL/GenBank/DDBJ databases">
        <title>A Genomic Blueprint of the Chicken Gut Microbiome.</title>
        <authorList>
            <person name="Gilroy R."/>
            <person name="Ravi A."/>
            <person name="Getino M."/>
            <person name="Pursley I."/>
            <person name="Horton D.L."/>
            <person name="Alikhan N.-F."/>
            <person name="Baker D."/>
            <person name="Gharbi K."/>
            <person name="Hall N."/>
            <person name="Watson M."/>
            <person name="Adriaenssens E.M."/>
            <person name="Foster-Nyarko E."/>
            <person name="Jarju S."/>
            <person name="Secka A."/>
            <person name="Antonio M."/>
            <person name="Oren A."/>
            <person name="Chaudhuri R."/>
            <person name="La Ragione R.M."/>
            <person name="Hildebrand F."/>
            <person name="Pallen M.J."/>
        </authorList>
    </citation>
    <scope>NUCLEOTIDE SEQUENCE [LARGE SCALE GENOMIC DNA]</scope>
    <source>
        <strain evidence="7 8">Sa1CVN1</strain>
    </source>
</reference>
<dbReference type="EMBL" id="JACSPP010000002">
    <property type="protein sequence ID" value="MBD8039077.1"/>
    <property type="molecule type" value="Genomic_DNA"/>
</dbReference>